<proteinExistence type="predicted"/>
<name>A0A942U8L1_9BACI</name>
<feature type="coiled-coil region" evidence="1">
    <location>
        <begin position="158"/>
        <end position="245"/>
    </location>
</feature>
<organism evidence="2 3">
    <name type="scientific">Neobacillus rhizophilus</name>
    <dbReference type="NCBI Taxonomy" id="2833579"/>
    <lineage>
        <taxon>Bacteria</taxon>
        <taxon>Bacillati</taxon>
        <taxon>Bacillota</taxon>
        <taxon>Bacilli</taxon>
        <taxon>Bacillales</taxon>
        <taxon>Bacillaceae</taxon>
        <taxon>Neobacillus</taxon>
    </lineage>
</organism>
<keyword evidence="1" id="KW-0175">Coiled coil</keyword>
<sequence>MGREAWKKVLGSIPDGELVDLIDIWKIQVKGFRQITKDNIQTVRSMAILEALKPKNLNMIKHFYDTFHHKENPDGKDINLREESVESLKQLYGECSVDLHIILGVLYSSEEKLHHLKARKLEDSLLEEHGANSISELNVTNKNASSEQVQLTLEPDEELEWEKKKRKSEEKNEKLQKTIDKWEKQYTELKNKYKEEKQQWAKERAQLQQDLGREKSNVSGVNEKLALAEGETGRLNEKIQTLKAEISHLNALMLSSNTKVDVEPAKDQGAKNPSHIALVGDPKNKLTVESEDPIFHVFGPKDINEALEKNVFQDFDEVWIMCYLVPPQMKKKIKKIHNQKIVEFMDFPSMKSYIKKGR</sequence>
<evidence type="ECO:0000256" key="1">
    <source>
        <dbReference type="SAM" id="Coils"/>
    </source>
</evidence>
<comment type="caution">
    <text evidence="2">The sequence shown here is derived from an EMBL/GenBank/DDBJ whole genome shotgun (WGS) entry which is preliminary data.</text>
</comment>
<dbReference type="AlphaFoldDB" id="A0A942U8L1"/>
<dbReference type="EMBL" id="JAGYPF010000004">
    <property type="protein sequence ID" value="MBS4214927.1"/>
    <property type="molecule type" value="Genomic_DNA"/>
</dbReference>
<protein>
    <submittedName>
        <fullName evidence="2">Uncharacterized protein</fullName>
    </submittedName>
</protein>
<evidence type="ECO:0000313" key="2">
    <source>
        <dbReference type="EMBL" id="MBS4214927.1"/>
    </source>
</evidence>
<accession>A0A942U8L1</accession>
<dbReference type="RefSeq" id="WP_213119427.1">
    <property type="nucleotide sequence ID" value="NZ_JAGYPF010000004.1"/>
</dbReference>
<gene>
    <name evidence="2" type="ORF">KHA99_20985</name>
</gene>
<reference evidence="2" key="1">
    <citation type="submission" date="2021-05" db="EMBL/GenBank/DDBJ databases">
        <title>Novel Bacillus species.</title>
        <authorList>
            <person name="Liu G."/>
        </authorList>
    </citation>
    <scope>NUCLEOTIDE SEQUENCE</scope>
    <source>
        <strain evidence="2">FJAT-49825</strain>
    </source>
</reference>
<evidence type="ECO:0000313" key="3">
    <source>
        <dbReference type="Proteomes" id="UP000679749"/>
    </source>
</evidence>
<dbReference type="Proteomes" id="UP000679749">
    <property type="component" value="Unassembled WGS sequence"/>
</dbReference>
<keyword evidence="3" id="KW-1185">Reference proteome</keyword>